<protein>
    <submittedName>
        <fullName evidence="1">Uncharacterized protein</fullName>
    </submittedName>
</protein>
<evidence type="ECO:0000313" key="2">
    <source>
        <dbReference type="Proteomes" id="UP000033870"/>
    </source>
</evidence>
<name>A0A0G1YGT1_9BACT</name>
<dbReference type="AlphaFoldDB" id="A0A0G1YGT1"/>
<dbReference type="EMBL" id="LCRX01000006">
    <property type="protein sequence ID" value="KKW42451.1"/>
    <property type="molecule type" value="Genomic_DNA"/>
</dbReference>
<dbReference type="Proteomes" id="UP000033870">
    <property type="component" value="Unassembled WGS sequence"/>
</dbReference>
<organism evidence="1 2">
    <name type="scientific">Candidatus Magasanikbacteria bacterium GW2011_GWA2_56_11</name>
    <dbReference type="NCBI Taxonomy" id="1619044"/>
    <lineage>
        <taxon>Bacteria</taxon>
        <taxon>Candidatus Magasanikiibacteriota</taxon>
    </lineage>
</organism>
<accession>A0A0G1YGT1</accession>
<comment type="caution">
    <text evidence="1">The sequence shown here is derived from an EMBL/GenBank/DDBJ whole genome shotgun (WGS) entry which is preliminary data.</text>
</comment>
<gene>
    <name evidence="1" type="ORF">UY92_C0006G0012</name>
</gene>
<sequence>MKIFVHKIKDKMLEFTKLFCIETNFFQRFVIVYKYFRFLNTDPIVKDVLQKIFNDTAKIIGEPEENMDEDKFLKVKGEALFSREFWVYYTNLEVIYGKMKKLQKCNLTDKTELEQLSKLFSKPYSKKMLELSFEVVNSEVFTRLDQESFCTEDEKDGETYFDEQNGVLFIKGERVEINKQDKITNAHKILRHIFVTNKDNTADDFFFSEIAEDEFQELDYKNRANNWRKYARACEHINEKVKEQTGEAITDFLIFNTGDTSKVKINQKYL</sequence>
<proteinExistence type="predicted"/>
<evidence type="ECO:0000313" key="1">
    <source>
        <dbReference type="EMBL" id="KKW42451.1"/>
    </source>
</evidence>
<reference evidence="1 2" key="1">
    <citation type="journal article" date="2015" name="Nature">
        <title>rRNA introns, odd ribosomes, and small enigmatic genomes across a large radiation of phyla.</title>
        <authorList>
            <person name="Brown C.T."/>
            <person name="Hug L.A."/>
            <person name="Thomas B.C."/>
            <person name="Sharon I."/>
            <person name="Castelle C.J."/>
            <person name="Singh A."/>
            <person name="Wilkins M.J."/>
            <person name="Williams K.H."/>
            <person name="Banfield J.F."/>
        </authorList>
    </citation>
    <scope>NUCLEOTIDE SEQUENCE [LARGE SCALE GENOMIC DNA]</scope>
</reference>